<dbReference type="Pfam" id="PF13671">
    <property type="entry name" value="AAA_33"/>
    <property type="match status" value="1"/>
</dbReference>
<name>A0AAD5SYS5_9FUNG</name>
<reference evidence="2" key="1">
    <citation type="submission" date="2020-05" db="EMBL/GenBank/DDBJ databases">
        <title>Phylogenomic resolution of chytrid fungi.</title>
        <authorList>
            <person name="Stajich J.E."/>
            <person name="Amses K."/>
            <person name="Simmons R."/>
            <person name="Seto K."/>
            <person name="Myers J."/>
            <person name="Bonds A."/>
            <person name="Quandt C.A."/>
            <person name="Barry K."/>
            <person name="Liu P."/>
            <person name="Grigoriev I."/>
            <person name="Longcore J.E."/>
            <person name="James T.Y."/>
        </authorList>
    </citation>
    <scope>NUCLEOTIDE SEQUENCE</scope>
    <source>
        <strain evidence="2">JEL0513</strain>
    </source>
</reference>
<dbReference type="FunFam" id="3.40.50.300:FF:000737">
    <property type="entry name" value="Bifunctional polynucleotide phosphatase/kinase"/>
    <property type="match status" value="1"/>
</dbReference>
<feature type="compositionally biased region" description="Low complexity" evidence="1">
    <location>
        <begin position="24"/>
        <end position="37"/>
    </location>
</feature>
<accession>A0AAD5SYS5</accession>
<sequence>MKRSLKQQPAPDAPNPPVSKRTRTSTANTSADASAVSKPPTKIHPFFAAKNKEKDSADSKNTKVLSWSTVGSLLIGIFTGPDSNSEEPNKPSAKTEITETENGGNKTISSNAIGTRIAAFDFDSTITVTAGTHLFSKSADDWRFLYNSTKETIRAQYVAGFRVVIFSNQMQSKEAKLDIFKGKVAQVALQINVPFIVFAATENDQFRKPQTGMWDYFVEHFCNGVQPDMKTSFFVGDAAGRPERRDNGDKLLKKDHSAADYKFALNIGLRFHIPEVFFKHDVDAIKHVPTEWTFDPRSYKNPNNLFSPSNSPLIPTNLDGPELVLFVGPPAAGKTSFAKTHFTPKGYVHVNQDTLKDRKKCIEATIKALKEGKSVVVDNTNPSASVRQEYISAAKKCGVTTVRALYFTAPIAICEHNNHVRVKLTKGLGKGIERERLPTMVFNMFKKNLEIPEAEKEGLSEVTHVNFVADFKSNIEKVAWSRFYL</sequence>
<dbReference type="EMBL" id="JADGJH010002125">
    <property type="protein sequence ID" value="KAJ3103077.1"/>
    <property type="molecule type" value="Genomic_DNA"/>
</dbReference>
<dbReference type="GO" id="GO:0006281">
    <property type="term" value="P:DNA repair"/>
    <property type="evidence" value="ECO:0007669"/>
    <property type="project" value="TreeGrafter"/>
</dbReference>
<dbReference type="NCBIfam" id="TIGR01662">
    <property type="entry name" value="HAD-SF-IIIA"/>
    <property type="match status" value="1"/>
</dbReference>
<dbReference type="PANTHER" id="PTHR12083">
    <property type="entry name" value="BIFUNCTIONAL POLYNUCLEOTIDE PHOSPHATASE/KINASE"/>
    <property type="match status" value="1"/>
</dbReference>
<dbReference type="NCBIfam" id="TIGR01664">
    <property type="entry name" value="DNA-3'-Pase"/>
    <property type="match status" value="1"/>
</dbReference>
<dbReference type="GO" id="GO:0046403">
    <property type="term" value="F:polynucleotide 3'-phosphatase activity"/>
    <property type="evidence" value="ECO:0007669"/>
    <property type="project" value="TreeGrafter"/>
</dbReference>
<dbReference type="SUPFAM" id="SSF52540">
    <property type="entry name" value="P-loop containing nucleoside triphosphate hydrolases"/>
    <property type="match status" value="1"/>
</dbReference>
<dbReference type="Proteomes" id="UP001211907">
    <property type="component" value="Unassembled WGS sequence"/>
</dbReference>
<feature type="region of interest" description="Disordered" evidence="1">
    <location>
        <begin position="1"/>
        <end position="61"/>
    </location>
</feature>
<dbReference type="InterPro" id="IPR006549">
    <property type="entry name" value="HAD-SF_hydro_IIIA"/>
</dbReference>
<evidence type="ECO:0008006" key="4">
    <source>
        <dbReference type="Google" id="ProtNLM"/>
    </source>
</evidence>
<dbReference type="Gene3D" id="3.40.50.300">
    <property type="entry name" value="P-loop containing nucleotide triphosphate hydrolases"/>
    <property type="match status" value="1"/>
</dbReference>
<dbReference type="GO" id="GO:0003690">
    <property type="term" value="F:double-stranded DNA binding"/>
    <property type="evidence" value="ECO:0007669"/>
    <property type="project" value="TreeGrafter"/>
</dbReference>
<dbReference type="InterPro" id="IPR036412">
    <property type="entry name" value="HAD-like_sf"/>
</dbReference>
<dbReference type="InterPro" id="IPR027417">
    <property type="entry name" value="P-loop_NTPase"/>
</dbReference>
<dbReference type="Pfam" id="PF08645">
    <property type="entry name" value="PNK3P"/>
    <property type="match status" value="1"/>
</dbReference>
<organism evidence="2 3">
    <name type="scientific">Physocladia obscura</name>
    <dbReference type="NCBI Taxonomy" id="109957"/>
    <lineage>
        <taxon>Eukaryota</taxon>
        <taxon>Fungi</taxon>
        <taxon>Fungi incertae sedis</taxon>
        <taxon>Chytridiomycota</taxon>
        <taxon>Chytridiomycota incertae sedis</taxon>
        <taxon>Chytridiomycetes</taxon>
        <taxon>Chytridiales</taxon>
        <taxon>Chytriomycetaceae</taxon>
        <taxon>Physocladia</taxon>
    </lineage>
</organism>
<evidence type="ECO:0000313" key="3">
    <source>
        <dbReference type="Proteomes" id="UP001211907"/>
    </source>
</evidence>
<keyword evidence="3" id="KW-1185">Reference proteome</keyword>
<dbReference type="PANTHER" id="PTHR12083:SF9">
    <property type="entry name" value="BIFUNCTIONAL POLYNUCLEOTIDE PHOSPHATASE_KINASE"/>
    <property type="match status" value="1"/>
</dbReference>
<dbReference type="InterPro" id="IPR013954">
    <property type="entry name" value="PNK3P"/>
</dbReference>
<feature type="compositionally biased region" description="Basic and acidic residues" evidence="1">
    <location>
        <begin position="50"/>
        <end position="61"/>
    </location>
</feature>
<dbReference type="Gene3D" id="3.40.50.1000">
    <property type="entry name" value="HAD superfamily/HAD-like"/>
    <property type="match status" value="1"/>
</dbReference>
<comment type="caution">
    <text evidence="2">The sequence shown here is derived from an EMBL/GenBank/DDBJ whole genome shotgun (WGS) entry which is preliminary data.</text>
</comment>
<dbReference type="GO" id="GO:0046404">
    <property type="term" value="F:ATP-dependent polydeoxyribonucleotide 5'-hydroxyl-kinase activity"/>
    <property type="evidence" value="ECO:0007669"/>
    <property type="project" value="TreeGrafter"/>
</dbReference>
<evidence type="ECO:0000313" key="2">
    <source>
        <dbReference type="EMBL" id="KAJ3103077.1"/>
    </source>
</evidence>
<dbReference type="InterPro" id="IPR006551">
    <property type="entry name" value="Polynucleotide_phosphatase"/>
</dbReference>
<dbReference type="AlphaFoldDB" id="A0AAD5SYS5"/>
<dbReference type="SUPFAM" id="SSF56784">
    <property type="entry name" value="HAD-like"/>
    <property type="match status" value="1"/>
</dbReference>
<dbReference type="InterPro" id="IPR023214">
    <property type="entry name" value="HAD_sf"/>
</dbReference>
<protein>
    <recommendedName>
        <fullName evidence="4">Bifunctional polynucleotide phosphatase/kinase</fullName>
    </recommendedName>
</protein>
<evidence type="ECO:0000256" key="1">
    <source>
        <dbReference type="SAM" id="MobiDB-lite"/>
    </source>
</evidence>
<proteinExistence type="predicted"/>
<feature type="region of interest" description="Disordered" evidence="1">
    <location>
        <begin position="79"/>
        <end position="107"/>
    </location>
</feature>
<gene>
    <name evidence="2" type="ORF">HK100_004265</name>
</gene>